<dbReference type="EMBL" id="JASCZI010152056">
    <property type="protein sequence ID" value="MED6175281.1"/>
    <property type="molecule type" value="Genomic_DNA"/>
</dbReference>
<name>A0ABU6VPZ6_9FABA</name>
<keyword evidence="2" id="KW-1185">Reference proteome</keyword>
<organism evidence="1 2">
    <name type="scientific">Stylosanthes scabra</name>
    <dbReference type="NCBI Taxonomy" id="79078"/>
    <lineage>
        <taxon>Eukaryota</taxon>
        <taxon>Viridiplantae</taxon>
        <taxon>Streptophyta</taxon>
        <taxon>Embryophyta</taxon>
        <taxon>Tracheophyta</taxon>
        <taxon>Spermatophyta</taxon>
        <taxon>Magnoliopsida</taxon>
        <taxon>eudicotyledons</taxon>
        <taxon>Gunneridae</taxon>
        <taxon>Pentapetalae</taxon>
        <taxon>rosids</taxon>
        <taxon>fabids</taxon>
        <taxon>Fabales</taxon>
        <taxon>Fabaceae</taxon>
        <taxon>Papilionoideae</taxon>
        <taxon>50 kb inversion clade</taxon>
        <taxon>dalbergioids sensu lato</taxon>
        <taxon>Dalbergieae</taxon>
        <taxon>Pterocarpus clade</taxon>
        <taxon>Stylosanthes</taxon>
    </lineage>
</organism>
<protein>
    <submittedName>
        <fullName evidence="1">Uncharacterized protein</fullName>
    </submittedName>
</protein>
<dbReference type="Proteomes" id="UP001341840">
    <property type="component" value="Unassembled WGS sequence"/>
</dbReference>
<evidence type="ECO:0000313" key="2">
    <source>
        <dbReference type="Proteomes" id="UP001341840"/>
    </source>
</evidence>
<accession>A0ABU6VPZ6</accession>
<sequence>MRERESVPSEGKLTEESGGLILKKVVDVMRRLLVARRFASCFLLTWQKEWLFLHVALKEKVMGAVFEVSVTVPSLVLPPFLVSRSVLNTA</sequence>
<gene>
    <name evidence="1" type="ORF">PIB30_076946</name>
</gene>
<evidence type="ECO:0000313" key="1">
    <source>
        <dbReference type="EMBL" id="MED6175281.1"/>
    </source>
</evidence>
<reference evidence="1 2" key="1">
    <citation type="journal article" date="2023" name="Plants (Basel)">
        <title>Bridging the Gap: Combining Genomics and Transcriptomics Approaches to Understand Stylosanthes scabra, an Orphan Legume from the Brazilian Caatinga.</title>
        <authorList>
            <person name="Ferreira-Neto J.R.C."/>
            <person name="da Silva M.D."/>
            <person name="Binneck E."/>
            <person name="de Melo N.F."/>
            <person name="da Silva R.H."/>
            <person name="de Melo A.L.T.M."/>
            <person name="Pandolfi V."/>
            <person name="Bustamante F.O."/>
            <person name="Brasileiro-Vidal A.C."/>
            <person name="Benko-Iseppon A.M."/>
        </authorList>
    </citation>
    <scope>NUCLEOTIDE SEQUENCE [LARGE SCALE GENOMIC DNA]</scope>
    <source>
        <tissue evidence="1">Leaves</tissue>
    </source>
</reference>
<comment type="caution">
    <text evidence="1">The sequence shown here is derived from an EMBL/GenBank/DDBJ whole genome shotgun (WGS) entry which is preliminary data.</text>
</comment>
<proteinExistence type="predicted"/>